<evidence type="ECO:0000256" key="2">
    <source>
        <dbReference type="ARBA" id="ARBA00022771"/>
    </source>
</evidence>
<keyword evidence="3" id="KW-0862">Zinc</keyword>
<dbReference type="Pfam" id="PF05485">
    <property type="entry name" value="THAP"/>
    <property type="match status" value="1"/>
</dbReference>
<dbReference type="InterPro" id="IPR021896">
    <property type="entry name" value="THAP9-like_HTH"/>
</dbReference>
<feature type="domain" description="THAP-type" evidence="7">
    <location>
        <begin position="1"/>
        <end position="83"/>
    </location>
</feature>
<keyword evidence="2 5" id="KW-0863">Zinc-finger</keyword>
<dbReference type="PROSITE" id="PS50950">
    <property type="entry name" value="ZF_THAP"/>
    <property type="match status" value="1"/>
</dbReference>
<evidence type="ECO:0000256" key="3">
    <source>
        <dbReference type="ARBA" id="ARBA00022833"/>
    </source>
</evidence>
<dbReference type="AlphaFoldDB" id="A0A0K2TS66"/>
<dbReference type="SMART" id="SM00692">
    <property type="entry name" value="DM3"/>
    <property type="match status" value="1"/>
</dbReference>
<dbReference type="PANTHER" id="PTHR47696:SF1">
    <property type="entry name" value="THAP DOMAIN-CONTAINING PROTEIN 2"/>
    <property type="match status" value="1"/>
</dbReference>
<dbReference type="KEGG" id="lsm:121121055"/>
<name>A0A0K2TS66_LEPSM</name>
<dbReference type="GO" id="GO:0003677">
    <property type="term" value="F:DNA binding"/>
    <property type="evidence" value="ECO:0007669"/>
    <property type="project" value="UniProtKB-UniRule"/>
</dbReference>
<evidence type="ECO:0000259" key="7">
    <source>
        <dbReference type="PROSITE" id="PS50950"/>
    </source>
</evidence>
<evidence type="ECO:0000256" key="1">
    <source>
        <dbReference type="ARBA" id="ARBA00022723"/>
    </source>
</evidence>
<dbReference type="EMBL" id="HACA01011476">
    <property type="protein sequence ID" value="CDW28837.1"/>
    <property type="molecule type" value="Transcribed_RNA"/>
</dbReference>
<keyword evidence="4 5" id="KW-0238">DNA-binding</keyword>
<evidence type="ECO:0000313" key="8">
    <source>
        <dbReference type="EMBL" id="CDW28838.1"/>
    </source>
</evidence>
<dbReference type="GO" id="GO:0008270">
    <property type="term" value="F:zinc ion binding"/>
    <property type="evidence" value="ECO:0007669"/>
    <property type="project" value="UniProtKB-KW"/>
</dbReference>
<protein>
    <recommendedName>
        <fullName evidence="7">THAP-type domain-containing protein</fullName>
    </recommendedName>
</protein>
<dbReference type="EMBL" id="HACA01011477">
    <property type="protein sequence ID" value="CDW28838.1"/>
    <property type="molecule type" value="Transcribed_RNA"/>
</dbReference>
<dbReference type="PANTHER" id="PTHR47696">
    <property type="entry name" value="THAP DOMAIN-CONTAINING PROTEIN 2"/>
    <property type="match status" value="1"/>
</dbReference>
<organism evidence="8">
    <name type="scientific">Lepeophtheirus salmonis</name>
    <name type="common">Salmon louse</name>
    <name type="synonym">Caligus salmonis</name>
    <dbReference type="NCBI Taxonomy" id="72036"/>
    <lineage>
        <taxon>Eukaryota</taxon>
        <taxon>Metazoa</taxon>
        <taxon>Ecdysozoa</taxon>
        <taxon>Arthropoda</taxon>
        <taxon>Crustacea</taxon>
        <taxon>Multicrustacea</taxon>
        <taxon>Hexanauplia</taxon>
        <taxon>Copepoda</taxon>
        <taxon>Siphonostomatoida</taxon>
        <taxon>Caligidae</taxon>
        <taxon>Lepeophtheirus</taxon>
    </lineage>
</organism>
<evidence type="ECO:0000256" key="6">
    <source>
        <dbReference type="SAM" id="Coils"/>
    </source>
</evidence>
<reference evidence="8" key="1">
    <citation type="submission" date="2014-05" db="EMBL/GenBank/DDBJ databases">
        <authorList>
            <person name="Chronopoulou M."/>
        </authorList>
    </citation>
    <scope>NUCLEOTIDE SEQUENCE</scope>
    <source>
        <tissue evidence="8">Whole organism</tissue>
    </source>
</reference>
<evidence type="ECO:0000256" key="4">
    <source>
        <dbReference type="ARBA" id="ARBA00023125"/>
    </source>
</evidence>
<dbReference type="SMART" id="SM00980">
    <property type="entry name" value="THAP"/>
    <property type="match status" value="1"/>
</dbReference>
<sequence length="287" mass="33995">MPCCSAYKCHYKSGDKKSSGNLSFHRFPKDKDLKREWIRNTGRANFQPSESAILCSCHFEDDCFKTPRTERPRLKDDAIPTIFKEIPEHLQKEIKLKSFRRSASKLRSDDWEKKIAKKKCDRLKEKKRQQKLLLKLQKNVFLDHCYSFGDVQTLERKFMENTERLETLQKKLKIQLARNCQFKKDVNFMKEVIDDLREQKFVKKGDTEILQDFNGIAIPDLLFRRNKTNQLLNKHNREAYSPEIRKFAETLSSISMKAYEYVRKTFNFALPCPTTLRNWHSTTDGAP</sequence>
<feature type="coiled-coil region" evidence="6">
    <location>
        <begin position="113"/>
        <end position="171"/>
    </location>
</feature>
<keyword evidence="1" id="KW-0479">Metal-binding</keyword>
<dbReference type="Gene3D" id="6.20.210.20">
    <property type="entry name" value="THAP domain"/>
    <property type="match status" value="1"/>
</dbReference>
<evidence type="ECO:0000256" key="5">
    <source>
        <dbReference type="PROSITE-ProRule" id="PRU00309"/>
    </source>
</evidence>
<dbReference type="OrthoDB" id="10070386at2759"/>
<accession>A0A0K2TS66</accession>
<dbReference type="InterPro" id="IPR006612">
    <property type="entry name" value="THAP_Znf"/>
</dbReference>
<proteinExistence type="predicted"/>
<keyword evidence="6" id="KW-0175">Coiled coil</keyword>
<dbReference type="InterPro" id="IPR038441">
    <property type="entry name" value="THAP_Znf_sf"/>
</dbReference>
<dbReference type="Pfam" id="PF12017">
    <property type="entry name" value="Tnp_P_element"/>
    <property type="match status" value="1"/>
</dbReference>
<dbReference type="SUPFAM" id="SSF57716">
    <property type="entry name" value="Glucocorticoid receptor-like (DNA-binding domain)"/>
    <property type="match status" value="1"/>
</dbReference>
<dbReference type="InterPro" id="IPR026521">
    <property type="entry name" value="THAP2"/>
</dbReference>